<name>C4YC06_CLAL4</name>
<dbReference type="AlphaFoldDB" id="C4YC06"/>
<evidence type="ECO:0000313" key="1">
    <source>
        <dbReference type="EMBL" id="EEQ41606.1"/>
    </source>
</evidence>
<dbReference type="HOGENOM" id="CLU_1713056_0_0_1"/>
<proteinExistence type="predicted"/>
<dbReference type="KEGG" id="clu:CLUG_05734"/>
<organism evidence="1 2">
    <name type="scientific">Clavispora lusitaniae (strain ATCC 42720)</name>
    <name type="common">Yeast</name>
    <name type="synonym">Candida lusitaniae</name>
    <dbReference type="NCBI Taxonomy" id="306902"/>
    <lineage>
        <taxon>Eukaryota</taxon>
        <taxon>Fungi</taxon>
        <taxon>Dikarya</taxon>
        <taxon>Ascomycota</taxon>
        <taxon>Saccharomycotina</taxon>
        <taxon>Pichiomycetes</taxon>
        <taxon>Metschnikowiaceae</taxon>
        <taxon>Clavispora</taxon>
    </lineage>
</organism>
<dbReference type="Proteomes" id="UP000007703">
    <property type="component" value="Unassembled WGS sequence"/>
</dbReference>
<reference evidence="1 2" key="1">
    <citation type="journal article" date="2009" name="Nature">
        <title>Evolution of pathogenicity and sexual reproduction in eight Candida genomes.</title>
        <authorList>
            <person name="Butler G."/>
            <person name="Rasmussen M.D."/>
            <person name="Lin M.F."/>
            <person name="Santos M.A."/>
            <person name="Sakthikumar S."/>
            <person name="Munro C.A."/>
            <person name="Rheinbay E."/>
            <person name="Grabherr M."/>
            <person name="Forche A."/>
            <person name="Reedy J.L."/>
            <person name="Agrafioti I."/>
            <person name="Arnaud M.B."/>
            <person name="Bates S."/>
            <person name="Brown A.J."/>
            <person name="Brunke S."/>
            <person name="Costanzo M.C."/>
            <person name="Fitzpatrick D.A."/>
            <person name="de Groot P.W."/>
            <person name="Harris D."/>
            <person name="Hoyer L.L."/>
            <person name="Hube B."/>
            <person name="Klis F.M."/>
            <person name="Kodira C."/>
            <person name="Lennard N."/>
            <person name="Logue M.E."/>
            <person name="Martin R."/>
            <person name="Neiman A.M."/>
            <person name="Nikolaou E."/>
            <person name="Quail M.A."/>
            <person name="Quinn J."/>
            <person name="Santos M.C."/>
            <person name="Schmitzberger F.F."/>
            <person name="Sherlock G."/>
            <person name="Shah P."/>
            <person name="Silverstein K.A."/>
            <person name="Skrzypek M.S."/>
            <person name="Soll D."/>
            <person name="Staggs R."/>
            <person name="Stansfield I."/>
            <person name="Stumpf M.P."/>
            <person name="Sudbery P.E."/>
            <person name="Srikantha T."/>
            <person name="Zeng Q."/>
            <person name="Berman J."/>
            <person name="Berriman M."/>
            <person name="Heitman J."/>
            <person name="Gow N.A."/>
            <person name="Lorenz M.C."/>
            <person name="Birren B.W."/>
            <person name="Kellis M."/>
            <person name="Cuomo C.A."/>
        </authorList>
    </citation>
    <scope>NUCLEOTIDE SEQUENCE [LARGE SCALE GENOMIC DNA]</scope>
    <source>
        <strain evidence="1 2">ATCC 42720</strain>
    </source>
</reference>
<dbReference type="InParanoid" id="C4YC06"/>
<evidence type="ECO:0000313" key="2">
    <source>
        <dbReference type="Proteomes" id="UP000007703"/>
    </source>
</evidence>
<accession>C4YC06</accession>
<sequence length="153" mass="17307">MNEKSASDGRIMRSMKESQRAKEVTEIIRTCKINQRLQSSTLNKIKSSTLNQDQINSMKFKQSRIPSEQVKNQIKCGDHQIGSSNAENHQIGSSPNAEITKSVETHAVNHQIRGTNSVNHDQRKPIQSIRGNQFSHQINRRLSHLVRALHSSS</sequence>
<dbReference type="VEuPathDB" id="FungiDB:CLUG_05734"/>
<dbReference type="EMBL" id="CH408083">
    <property type="protein sequence ID" value="EEQ41606.1"/>
    <property type="molecule type" value="Genomic_DNA"/>
</dbReference>
<gene>
    <name evidence="1" type="ORF">CLUG_05734</name>
</gene>
<protein>
    <submittedName>
        <fullName evidence="1">Uncharacterized protein</fullName>
    </submittedName>
</protein>